<feature type="region of interest" description="Disordered" evidence="1">
    <location>
        <begin position="85"/>
        <end position="173"/>
    </location>
</feature>
<dbReference type="EMBL" id="LT882681">
    <property type="protein sequence ID" value="SMY25769.1"/>
    <property type="molecule type" value="Genomic_DNA"/>
</dbReference>
<accession>A0A1Y6LQ56</accession>
<organism evidence="2 3">
    <name type="scientific">Zymoseptoria tritici ST99CH_1A5</name>
    <dbReference type="NCBI Taxonomy" id="1276529"/>
    <lineage>
        <taxon>Eukaryota</taxon>
        <taxon>Fungi</taxon>
        <taxon>Dikarya</taxon>
        <taxon>Ascomycota</taxon>
        <taxon>Pezizomycotina</taxon>
        <taxon>Dothideomycetes</taxon>
        <taxon>Dothideomycetidae</taxon>
        <taxon>Mycosphaerellales</taxon>
        <taxon>Mycosphaerellaceae</taxon>
        <taxon>Zymoseptoria</taxon>
    </lineage>
</organism>
<evidence type="ECO:0000313" key="3">
    <source>
        <dbReference type="Proteomes" id="UP000215453"/>
    </source>
</evidence>
<gene>
    <name evidence="2" type="ORF">ZT1A5_G7211</name>
</gene>
<dbReference type="Proteomes" id="UP000215453">
    <property type="component" value="Chromosome 6"/>
</dbReference>
<feature type="compositionally biased region" description="Basic and acidic residues" evidence="1">
    <location>
        <begin position="135"/>
        <end position="146"/>
    </location>
</feature>
<evidence type="ECO:0000256" key="1">
    <source>
        <dbReference type="SAM" id="MobiDB-lite"/>
    </source>
</evidence>
<evidence type="ECO:0000313" key="2">
    <source>
        <dbReference type="EMBL" id="SMY25769.1"/>
    </source>
</evidence>
<feature type="compositionally biased region" description="Basic and acidic residues" evidence="1">
    <location>
        <begin position="107"/>
        <end position="123"/>
    </location>
</feature>
<name>A0A1Y6LQ56_ZYMTR</name>
<sequence>MDIPSTDIPSTRLPTAIPLTRLPSIDIPLTIPTVLVPETDPAAIPVDPVPKPIVQIPFFQKYAEACLIRAAKETKQSVDRLLYTLGEGPPYRSDEGPPYCSSEDPLDPPRPKDGASEHRKESRPATNGAPPPSRNDARAESIEERQRRKSLPHYSVEEKHGGKSVPPEVQPYDLFPSKDYDLLSPFSTASVPPPLVPSPDTPSPAKAKELTPFLFSSSGRWRLWIADLAARAEPVTPSPKAKTFRILSAEPKLRTKPTSPLADRDDRWPILAALINDDVLDYLFIVETWFVEHKKRRADHCVIATTVKPDIVPRKGRLGCGILVMGTEPITIADAVCEKQLTTNYCFVRRTLLHATLALPRPTEKMNTDYVYWLYLQLDPTAGTPGGSAVLYQLRRYAISRLNDDDTAQALCYSWERRARHRRHLYYMSADVDKRNAEIVSLCQQVSEAVLGLASARRRNRPLGRRKAEDISDGGGEKKNQEGEKKDREGEKKDREGEKKDREGEKKDREGEKNDGPRKAITDPKQKRAEDDDNAARKLKQLRRRGKKKKDWRLKAMAKPNPDADGGMLEIVRLYKRAQRRANENIPLVLTPAGKARGITAIDEVTEGFAGRFVSTATLPVQEMFPVDDRSALLSFSIDEIM</sequence>
<protein>
    <submittedName>
        <fullName evidence="2">Uncharacterized protein</fullName>
    </submittedName>
</protein>
<dbReference type="AlphaFoldDB" id="A0A1Y6LQ56"/>
<feature type="compositionally biased region" description="Basic residues" evidence="1">
    <location>
        <begin position="537"/>
        <end position="552"/>
    </location>
</feature>
<feature type="compositionally biased region" description="Basic and acidic residues" evidence="1">
    <location>
        <begin position="466"/>
        <end position="536"/>
    </location>
</feature>
<reference evidence="2 3" key="1">
    <citation type="submission" date="2016-10" db="EMBL/GenBank/DDBJ databases">
        <authorList>
            <person name="Varghese N."/>
        </authorList>
    </citation>
    <scope>NUCLEOTIDE SEQUENCE [LARGE SCALE GENOMIC DNA]</scope>
</reference>
<proteinExistence type="predicted"/>
<feature type="region of interest" description="Disordered" evidence="1">
    <location>
        <begin position="461"/>
        <end position="561"/>
    </location>
</feature>